<dbReference type="CDD" id="cd10955">
    <property type="entry name" value="CE4_BH0857_like"/>
    <property type="match status" value="1"/>
</dbReference>
<evidence type="ECO:0000313" key="2">
    <source>
        <dbReference type="EMBL" id="GGN55559.1"/>
    </source>
</evidence>
<dbReference type="PANTHER" id="PTHR10587">
    <property type="entry name" value="GLYCOSYL TRANSFERASE-RELATED"/>
    <property type="match status" value="1"/>
</dbReference>
<organism evidence="2 3">
    <name type="scientific">Oceanobacillus indicireducens</name>
    <dbReference type="NCBI Taxonomy" id="1004261"/>
    <lineage>
        <taxon>Bacteria</taxon>
        <taxon>Bacillati</taxon>
        <taxon>Bacillota</taxon>
        <taxon>Bacilli</taxon>
        <taxon>Bacillales</taxon>
        <taxon>Bacillaceae</taxon>
        <taxon>Oceanobacillus</taxon>
    </lineage>
</organism>
<dbReference type="InterPro" id="IPR002509">
    <property type="entry name" value="NODB_dom"/>
</dbReference>
<dbReference type="AlphaFoldDB" id="A0A917XX55"/>
<evidence type="ECO:0000259" key="1">
    <source>
        <dbReference type="PROSITE" id="PS51677"/>
    </source>
</evidence>
<dbReference type="PROSITE" id="PS51677">
    <property type="entry name" value="NODB"/>
    <property type="match status" value="1"/>
</dbReference>
<reference evidence="2" key="1">
    <citation type="journal article" date="2014" name="Int. J. Syst. Evol. Microbiol.">
        <title>Complete genome sequence of Corynebacterium casei LMG S-19264T (=DSM 44701T), isolated from a smear-ripened cheese.</title>
        <authorList>
            <consortium name="US DOE Joint Genome Institute (JGI-PGF)"/>
            <person name="Walter F."/>
            <person name="Albersmeier A."/>
            <person name="Kalinowski J."/>
            <person name="Ruckert C."/>
        </authorList>
    </citation>
    <scope>NUCLEOTIDE SEQUENCE</scope>
    <source>
        <strain evidence="2">JCM 17251</strain>
    </source>
</reference>
<feature type="domain" description="NodB homology" evidence="1">
    <location>
        <begin position="72"/>
        <end position="265"/>
    </location>
</feature>
<accession>A0A917XX55</accession>
<reference evidence="2" key="2">
    <citation type="submission" date="2020-09" db="EMBL/GenBank/DDBJ databases">
        <authorList>
            <person name="Sun Q."/>
            <person name="Ohkuma M."/>
        </authorList>
    </citation>
    <scope>NUCLEOTIDE SEQUENCE</scope>
    <source>
        <strain evidence="2">JCM 17251</strain>
    </source>
</reference>
<dbReference type="Proteomes" id="UP000624041">
    <property type="component" value="Unassembled WGS sequence"/>
</dbReference>
<dbReference type="InterPro" id="IPR050248">
    <property type="entry name" value="Polysacc_deacetylase_ArnD"/>
</dbReference>
<dbReference type="PROSITE" id="PS51257">
    <property type="entry name" value="PROKAR_LIPOPROTEIN"/>
    <property type="match status" value="1"/>
</dbReference>
<protein>
    <submittedName>
        <fullName evidence="2">Polysaccharide deacetylase</fullName>
    </submittedName>
</protein>
<dbReference type="EMBL" id="BMOS01000008">
    <property type="protein sequence ID" value="GGN55559.1"/>
    <property type="molecule type" value="Genomic_DNA"/>
</dbReference>
<comment type="caution">
    <text evidence="2">The sequence shown here is derived from an EMBL/GenBank/DDBJ whole genome shotgun (WGS) entry which is preliminary data.</text>
</comment>
<dbReference type="SUPFAM" id="SSF88713">
    <property type="entry name" value="Glycoside hydrolase/deacetylase"/>
    <property type="match status" value="1"/>
</dbReference>
<proteinExistence type="predicted"/>
<dbReference type="Gene3D" id="3.20.20.370">
    <property type="entry name" value="Glycoside hydrolase/deacetylase"/>
    <property type="match status" value="1"/>
</dbReference>
<name>A0A917XX55_9BACI</name>
<dbReference type="InterPro" id="IPR011330">
    <property type="entry name" value="Glyco_hydro/deAcase_b/a-brl"/>
</dbReference>
<gene>
    <name evidence="2" type="ORF">GCM10007971_14460</name>
</gene>
<dbReference type="PANTHER" id="PTHR10587:SF134">
    <property type="entry name" value="SECRETED PROTEIN"/>
    <property type="match status" value="1"/>
</dbReference>
<dbReference type="GO" id="GO:0016810">
    <property type="term" value="F:hydrolase activity, acting on carbon-nitrogen (but not peptide) bonds"/>
    <property type="evidence" value="ECO:0007669"/>
    <property type="project" value="InterPro"/>
</dbReference>
<keyword evidence="3" id="KW-1185">Reference proteome</keyword>
<evidence type="ECO:0000313" key="3">
    <source>
        <dbReference type="Proteomes" id="UP000624041"/>
    </source>
</evidence>
<sequence length="273" mass="30003">MRYIILFISVIFLVGCNEPTISEPEKVAGIVHKVKFKEQLESEIDLTLYEREPNEWGEIVTGVKTRFVTDEKEIALTFDACGGDFGNGYDETLITFLREEGIPATLFVNERWILDNEETFLELANDRLFQIENHGTTHAPLSVDGAEACGIPGTNSAEEVFAEIMDNHDTIKELTGRDMKLFRSGTAFYDEVAVELANDLGYEIVNFDILGDAGATYSAAEVERALLGAEAGSIALLHMNQPNSGTADGVQAAVPLLQAAGFEFVQLADQKLE</sequence>
<dbReference type="Pfam" id="PF01522">
    <property type="entry name" value="Polysacc_deac_1"/>
    <property type="match status" value="1"/>
</dbReference>
<dbReference type="GO" id="GO:0005975">
    <property type="term" value="P:carbohydrate metabolic process"/>
    <property type="evidence" value="ECO:0007669"/>
    <property type="project" value="InterPro"/>
</dbReference>